<evidence type="ECO:0000313" key="3">
    <source>
        <dbReference type="Proteomes" id="UP000016560"/>
    </source>
</evidence>
<accession>U3B6L7</accession>
<evidence type="ECO:0000259" key="1">
    <source>
        <dbReference type="SMART" id="SM00846"/>
    </source>
</evidence>
<keyword evidence="3" id="KW-1185">Reference proteome</keyword>
<feature type="domain" description="Glyceraldehyde 3-phosphate dehydrogenase NAD(P) binding" evidence="1">
    <location>
        <begin position="3"/>
        <end position="82"/>
    </location>
</feature>
<name>U3B6L7_AQUA1</name>
<dbReference type="InterPro" id="IPR020828">
    <property type="entry name" value="GlycerAld_3-P_DH_NAD(P)-bd"/>
</dbReference>
<comment type="caution">
    <text evidence="2">The sequence shown here is derived from an EMBL/GenBank/DDBJ whole genome shotgun (WGS) entry which is preliminary data.</text>
</comment>
<dbReference type="Pfam" id="PF00044">
    <property type="entry name" value="Gp_dh_N"/>
    <property type="match status" value="1"/>
</dbReference>
<sequence length="85" mass="9246">MTIKVGINGFGRIGRLALRAAWDWPELEFVQINDPAGDAATHAHLLNFDSVHGRWQHEAGSDGDAVVINGKRIRVTANKAIADTD</sequence>
<evidence type="ECO:0000313" key="2">
    <source>
        <dbReference type="EMBL" id="GAD62538.1"/>
    </source>
</evidence>
<dbReference type="PANTHER" id="PTHR42955:SF1">
    <property type="entry name" value="GLYCERALDEHYDE-3-PHOSPHATE DEHYDROGENASE"/>
    <property type="match status" value="1"/>
</dbReference>
<protein>
    <submittedName>
        <fullName evidence="2">Glyceraldehyde-3-phosphate dehydrogenase A</fullName>
    </submittedName>
</protein>
<dbReference type="PANTHER" id="PTHR42955">
    <property type="entry name" value="GLYCERALDEHYDE-3-PHOSPHATE DEHYDROGENASE"/>
    <property type="match status" value="1"/>
</dbReference>
<dbReference type="eggNOG" id="COG0057">
    <property type="taxonomic scope" value="Bacteria"/>
</dbReference>
<gene>
    <name evidence="2" type="primary">gapA</name>
    <name evidence="2" type="ORF">PA6_013_00080</name>
</gene>
<proteinExistence type="predicted"/>
<dbReference type="InterPro" id="IPR052978">
    <property type="entry name" value="GAP_dehydrogenase"/>
</dbReference>
<dbReference type="GO" id="GO:0051287">
    <property type="term" value="F:NAD binding"/>
    <property type="evidence" value="ECO:0007669"/>
    <property type="project" value="InterPro"/>
</dbReference>
<dbReference type="InterPro" id="IPR036291">
    <property type="entry name" value="NAD(P)-bd_dom_sf"/>
</dbReference>
<dbReference type="EMBL" id="BATI01000013">
    <property type="protein sequence ID" value="GAD62538.1"/>
    <property type="molecule type" value="Genomic_DNA"/>
</dbReference>
<organism evidence="2 3">
    <name type="scientific">Aquipseudomonas alcaligenes (strain ATCC 14909 / DSM 50342 / CCUG 1425 / JCM 20561 / NBRC 14159 / NCIMB 9945 / NCTC 10367 / 1577)</name>
    <name type="common">Pseudomonas alcaligenes</name>
    <dbReference type="NCBI Taxonomy" id="1215092"/>
    <lineage>
        <taxon>Bacteria</taxon>
        <taxon>Pseudomonadati</taxon>
        <taxon>Pseudomonadota</taxon>
        <taxon>Gammaproteobacteria</taxon>
        <taxon>Pseudomonadales</taxon>
        <taxon>Pseudomonadaceae</taxon>
        <taxon>Aquipseudomonas</taxon>
    </lineage>
</organism>
<dbReference type="Proteomes" id="UP000016560">
    <property type="component" value="Unassembled WGS sequence"/>
</dbReference>
<dbReference type="Gene3D" id="3.40.50.720">
    <property type="entry name" value="NAD(P)-binding Rossmann-like Domain"/>
    <property type="match status" value="1"/>
</dbReference>
<reference evidence="2" key="1">
    <citation type="submission" date="2024-09" db="EMBL/GenBank/DDBJ databases">
        <title>Whole genome shotgun sequence of Pseudomonas alcaligenes NBRC 14159.</title>
        <authorList>
            <person name="Yoshida I."/>
            <person name="Hosoyama A."/>
            <person name="Tsuchikane K."/>
            <person name="Noguchi M."/>
            <person name="Hirakata S."/>
            <person name="Ando Y."/>
            <person name="Ohji S."/>
            <person name="Yamazoe A."/>
            <person name="Yamazaki S."/>
            <person name="Fujita N."/>
        </authorList>
    </citation>
    <scope>NUCLEOTIDE SEQUENCE</scope>
    <source>
        <strain evidence="2">NBRC 14159</strain>
    </source>
</reference>
<dbReference type="AlphaFoldDB" id="U3B6L7"/>
<dbReference type="SMART" id="SM00846">
    <property type="entry name" value="Gp_dh_N"/>
    <property type="match status" value="1"/>
</dbReference>
<dbReference type="SUPFAM" id="SSF51735">
    <property type="entry name" value="NAD(P)-binding Rossmann-fold domains"/>
    <property type="match status" value="1"/>
</dbReference>